<comment type="caution">
    <text evidence="1">The sequence shown here is derived from an EMBL/GenBank/DDBJ whole genome shotgun (WGS) entry which is preliminary data.</text>
</comment>
<dbReference type="Proteomes" id="UP000821865">
    <property type="component" value="Chromosome 10"/>
</dbReference>
<proteinExistence type="predicted"/>
<gene>
    <name evidence="1" type="ORF">HPB49_017153</name>
</gene>
<accession>A0ACB8DQE1</accession>
<evidence type="ECO:0000313" key="1">
    <source>
        <dbReference type="EMBL" id="KAH7974581.1"/>
    </source>
</evidence>
<evidence type="ECO:0000313" key="2">
    <source>
        <dbReference type="Proteomes" id="UP000821865"/>
    </source>
</evidence>
<protein>
    <submittedName>
        <fullName evidence="1">Uncharacterized protein</fullName>
    </submittedName>
</protein>
<name>A0ACB8DQE1_DERSI</name>
<sequence length="350" mass="38552">MPDHGRRVLHRVCDSMSGVNWRLTRFADESTLNHYACCVCHVIPSTTVLLPCSHALCEQCRAGSAVQDGGSVCPLDGEPFCEDECQKLQLPERKKQNLKAYCWNEAHGCNFVGPLAAMLRHFEAECAFHTFPCQQCGESVPNSTGLEMYLGTFGKIAHQLTTDDVLKVTRHKLRIEMQFAQSGISFEWLVHPSEGSSPGGATVVTDDVAAARKDVAEPRRNAYQDDISTLQSQVNELTQAARIQGAQLEELNAALAASLESLNGNVELAAEKFSEIIGEASQTHQRMLSWKPEERGAVRFGDHRFFVAGGAREMQTPFTTLEPVPLRRQTPSTQSASPRQGAEFLHEAPT</sequence>
<dbReference type="EMBL" id="CM023479">
    <property type="protein sequence ID" value="KAH7974581.1"/>
    <property type="molecule type" value="Genomic_DNA"/>
</dbReference>
<organism evidence="1 2">
    <name type="scientific">Dermacentor silvarum</name>
    <name type="common">Tick</name>
    <dbReference type="NCBI Taxonomy" id="543639"/>
    <lineage>
        <taxon>Eukaryota</taxon>
        <taxon>Metazoa</taxon>
        <taxon>Ecdysozoa</taxon>
        <taxon>Arthropoda</taxon>
        <taxon>Chelicerata</taxon>
        <taxon>Arachnida</taxon>
        <taxon>Acari</taxon>
        <taxon>Parasitiformes</taxon>
        <taxon>Ixodida</taxon>
        <taxon>Ixodoidea</taxon>
        <taxon>Ixodidae</taxon>
        <taxon>Rhipicephalinae</taxon>
        <taxon>Dermacentor</taxon>
    </lineage>
</organism>
<keyword evidence="2" id="KW-1185">Reference proteome</keyword>
<reference evidence="1" key="1">
    <citation type="submission" date="2020-05" db="EMBL/GenBank/DDBJ databases">
        <title>Large-scale comparative analyses of tick genomes elucidate their genetic diversity and vector capacities.</title>
        <authorList>
            <person name="Jia N."/>
            <person name="Wang J."/>
            <person name="Shi W."/>
            <person name="Du L."/>
            <person name="Sun Y."/>
            <person name="Zhan W."/>
            <person name="Jiang J."/>
            <person name="Wang Q."/>
            <person name="Zhang B."/>
            <person name="Ji P."/>
            <person name="Sakyi L.B."/>
            <person name="Cui X."/>
            <person name="Yuan T."/>
            <person name="Jiang B."/>
            <person name="Yang W."/>
            <person name="Lam T.T.-Y."/>
            <person name="Chang Q."/>
            <person name="Ding S."/>
            <person name="Wang X."/>
            <person name="Zhu J."/>
            <person name="Ruan X."/>
            <person name="Zhao L."/>
            <person name="Wei J."/>
            <person name="Que T."/>
            <person name="Du C."/>
            <person name="Cheng J."/>
            <person name="Dai P."/>
            <person name="Han X."/>
            <person name="Huang E."/>
            <person name="Gao Y."/>
            <person name="Liu J."/>
            <person name="Shao H."/>
            <person name="Ye R."/>
            <person name="Li L."/>
            <person name="Wei W."/>
            <person name="Wang X."/>
            <person name="Wang C."/>
            <person name="Yang T."/>
            <person name="Huo Q."/>
            <person name="Li W."/>
            <person name="Guo W."/>
            <person name="Chen H."/>
            <person name="Zhou L."/>
            <person name="Ni X."/>
            <person name="Tian J."/>
            <person name="Zhou Y."/>
            <person name="Sheng Y."/>
            <person name="Liu T."/>
            <person name="Pan Y."/>
            <person name="Xia L."/>
            <person name="Li J."/>
            <person name="Zhao F."/>
            <person name="Cao W."/>
        </authorList>
    </citation>
    <scope>NUCLEOTIDE SEQUENCE</scope>
    <source>
        <strain evidence="1">Dsil-2018</strain>
    </source>
</reference>